<gene>
    <name evidence="2" type="ORF">Q9L42_000905</name>
</gene>
<evidence type="ECO:0008006" key="4">
    <source>
        <dbReference type="Google" id="ProtNLM"/>
    </source>
</evidence>
<dbReference type="EMBL" id="CP157743">
    <property type="protein sequence ID" value="XBS20721.1"/>
    <property type="molecule type" value="Genomic_DNA"/>
</dbReference>
<feature type="transmembrane region" description="Helical" evidence="1">
    <location>
        <begin position="7"/>
        <end position="27"/>
    </location>
</feature>
<organism evidence="2 3">
    <name type="scientific">Methylomarinum roseum</name>
    <dbReference type="NCBI Taxonomy" id="3067653"/>
    <lineage>
        <taxon>Bacteria</taxon>
        <taxon>Pseudomonadati</taxon>
        <taxon>Pseudomonadota</taxon>
        <taxon>Gammaproteobacteria</taxon>
        <taxon>Methylococcales</taxon>
        <taxon>Methylococcaceae</taxon>
        <taxon>Methylomarinum</taxon>
    </lineage>
</organism>
<keyword evidence="1" id="KW-0812">Transmembrane</keyword>
<keyword evidence="1" id="KW-1133">Transmembrane helix</keyword>
<evidence type="ECO:0000313" key="2">
    <source>
        <dbReference type="EMBL" id="XBS20721.1"/>
    </source>
</evidence>
<feature type="transmembrane region" description="Helical" evidence="1">
    <location>
        <begin position="33"/>
        <end position="53"/>
    </location>
</feature>
<proteinExistence type="predicted"/>
<protein>
    <recommendedName>
        <fullName evidence="4">DUF4383 domain-containing protein</fullName>
    </recommendedName>
</protein>
<name>A0AAU7NVY8_9GAMM</name>
<dbReference type="RefSeq" id="WP_305906503.1">
    <property type="nucleotide sequence ID" value="NZ_CP157743.1"/>
</dbReference>
<feature type="transmembrane region" description="Helical" evidence="1">
    <location>
        <begin position="85"/>
        <end position="106"/>
    </location>
</feature>
<sequence>MKTLLATVVITGLIALYFMDVAFHISFFSMEMLIHNAIHFFVGFIFLGSWVWYKHKMRFKTAFYTISILMVLDYLADYIRDVDNFTLQMLIYDVFIVLWAAVLGYLSMRSLKQKLPQSQDYPNSQPPSN</sequence>
<dbReference type="Proteomes" id="UP001225378">
    <property type="component" value="Chromosome"/>
</dbReference>
<dbReference type="AlphaFoldDB" id="A0AAU7NVY8"/>
<dbReference type="KEGG" id="mech:Q9L42_000905"/>
<feature type="transmembrane region" description="Helical" evidence="1">
    <location>
        <begin position="62"/>
        <end position="79"/>
    </location>
</feature>
<evidence type="ECO:0000313" key="3">
    <source>
        <dbReference type="Proteomes" id="UP001225378"/>
    </source>
</evidence>
<reference evidence="2 3" key="1">
    <citation type="journal article" date="2024" name="Microbiology">
        <title>Methylomarinum rosea sp. nov., a novel halophilic methanotrophic bacterium from the hypersaline Lake Elton.</title>
        <authorList>
            <person name="Suleimanov R.Z."/>
            <person name="Oshkin I.Y."/>
            <person name="Danilova O.V."/>
            <person name="Suzina N.E."/>
            <person name="Dedysh S.N."/>
        </authorList>
    </citation>
    <scope>NUCLEOTIDE SEQUENCE [LARGE SCALE GENOMIC DNA]</scope>
    <source>
        <strain evidence="2 3">Ch1-1</strain>
    </source>
</reference>
<evidence type="ECO:0000256" key="1">
    <source>
        <dbReference type="SAM" id="Phobius"/>
    </source>
</evidence>
<keyword evidence="1" id="KW-0472">Membrane</keyword>
<accession>A0AAU7NVY8</accession>
<keyword evidence="3" id="KW-1185">Reference proteome</keyword>